<keyword evidence="2" id="KW-1185">Reference proteome</keyword>
<dbReference type="CDD" id="cd07067">
    <property type="entry name" value="HP_PGM_like"/>
    <property type="match status" value="1"/>
</dbReference>
<accession>A0AA88GYE7</accession>
<dbReference type="GeneID" id="68106385"/>
<name>A0AA88GYE7_NAELO</name>
<dbReference type="EMBL" id="PYSW02000007">
    <property type="protein sequence ID" value="KAG2389372.1"/>
    <property type="molecule type" value="Genomic_DNA"/>
</dbReference>
<dbReference type="InterPro" id="IPR013078">
    <property type="entry name" value="His_Pase_superF_clade-1"/>
</dbReference>
<dbReference type="AlphaFoldDB" id="A0AA88GYE7"/>
<dbReference type="RefSeq" id="XP_044553364.1">
    <property type="nucleotide sequence ID" value="XM_044689863.1"/>
</dbReference>
<dbReference type="InterPro" id="IPR050275">
    <property type="entry name" value="PGM_Phosphatase"/>
</dbReference>
<proteinExistence type="predicted"/>
<evidence type="ECO:0000313" key="2">
    <source>
        <dbReference type="Proteomes" id="UP000816034"/>
    </source>
</evidence>
<protein>
    <submittedName>
        <fullName evidence="1">Uncharacterized protein</fullName>
    </submittedName>
</protein>
<dbReference type="SMART" id="SM00855">
    <property type="entry name" value="PGAM"/>
    <property type="match status" value="1"/>
</dbReference>
<dbReference type="InterPro" id="IPR029033">
    <property type="entry name" value="His_PPase_superfam"/>
</dbReference>
<dbReference type="SUPFAM" id="SSF53254">
    <property type="entry name" value="Phosphoglycerate mutase-like"/>
    <property type="match status" value="1"/>
</dbReference>
<dbReference type="PANTHER" id="PTHR48100">
    <property type="entry name" value="BROAD-SPECIFICITY PHOSPHATASE YOR283W-RELATED"/>
    <property type="match status" value="1"/>
</dbReference>
<organism evidence="1 2">
    <name type="scientific">Naegleria lovaniensis</name>
    <name type="common">Amoeba</name>
    <dbReference type="NCBI Taxonomy" id="51637"/>
    <lineage>
        <taxon>Eukaryota</taxon>
        <taxon>Discoba</taxon>
        <taxon>Heterolobosea</taxon>
        <taxon>Tetramitia</taxon>
        <taxon>Eutetramitia</taxon>
        <taxon>Vahlkampfiidae</taxon>
        <taxon>Naegleria</taxon>
    </lineage>
</organism>
<dbReference type="GO" id="GO:0005829">
    <property type="term" value="C:cytosol"/>
    <property type="evidence" value="ECO:0007669"/>
    <property type="project" value="TreeGrafter"/>
</dbReference>
<dbReference type="Proteomes" id="UP000816034">
    <property type="component" value="Unassembled WGS sequence"/>
</dbReference>
<evidence type="ECO:0000313" key="1">
    <source>
        <dbReference type="EMBL" id="KAG2389372.1"/>
    </source>
</evidence>
<dbReference type="GO" id="GO:0016791">
    <property type="term" value="F:phosphatase activity"/>
    <property type="evidence" value="ECO:0007669"/>
    <property type="project" value="TreeGrafter"/>
</dbReference>
<dbReference type="PANTHER" id="PTHR48100:SF33">
    <property type="entry name" value="PEPTIDASE S54 RHOMBOID DOMAIN-CONTAINING PROTEIN"/>
    <property type="match status" value="1"/>
</dbReference>
<sequence length="289" mass="33211">MAEHSSENDDAGHYSSSTSTKKRIIFIRHGRSVFNELYVESEENCPPNDPWVIDSELSELGLSQVQVYNEYLRKLFGSALKSASSNDLHKECPPSTENQYSVKIISSPLTRCIQTCFHVLNTHQVLLVNEEKTSLDENNISQIIEIDPDCTELEESSCDVGSTYSELIANEKMKSILSHFDLKLIESKGKWWYQSKDNPQQTVHFEPWEHFMERVKRFTARLHTDLITSDTIVIFSHFTFIRECVNYLALSLNLNHARSIVGAEQPTHKTIPISSLENREVIILEFDKK</sequence>
<dbReference type="Gene3D" id="3.40.50.1240">
    <property type="entry name" value="Phosphoglycerate mutase-like"/>
    <property type="match status" value="1"/>
</dbReference>
<gene>
    <name evidence="1" type="ORF">C9374_013932</name>
</gene>
<comment type="caution">
    <text evidence="1">The sequence shown here is derived from an EMBL/GenBank/DDBJ whole genome shotgun (WGS) entry which is preliminary data.</text>
</comment>
<reference evidence="1 2" key="1">
    <citation type="journal article" date="2018" name="BMC Genomics">
        <title>The genome of Naegleria lovaniensis, the basis for a comparative approach to unravel pathogenicity factors of the human pathogenic amoeba N. fowleri.</title>
        <authorList>
            <person name="Liechti N."/>
            <person name="Schurch N."/>
            <person name="Bruggmann R."/>
            <person name="Wittwer M."/>
        </authorList>
    </citation>
    <scope>NUCLEOTIDE SEQUENCE [LARGE SCALE GENOMIC DNA]</scope>
    <source>
        <strain evidence="1 2">ATCC 30569</strain>
    </source>
</reference>